<evidence type="ECO:0000259" key="8">
    <source>
        <dbReference type="Pfam" id="PF08439"/>
    </source>
</evidence>
<feature type="domain" description="Oligopeptidase F N-terminal" evidence="8">
    <location>
        <begin position="115"/>
        <end position="175"/>
    </location>
</feature>
<evidence type="ECO:0000259" key="7">
    <source>
        <dbReference type="Pfam" id="PF01432"/>
    </source>
</evidence>
<comment type="similarity">
    <text evidence="6">Belongs to the peptidase M3 family.</text>
</comment>
<dbReference type="CDD" id="cd09610">
    <property type="entry name" value="M3B_PepF"/>
    <property type="match status" value="1"/>
</dbReference>
<keyword evidence="2 6" id="KW-0479">Metal-binding</keyword>
<evidence type="ECO:0000256" key="6">
    <source>
        <dbReference type="RuleBase" id="RU003435"/>
    </source>
</evidence>
<dbReference type="InterPro" id="IPR013647">
    <property type="entry name" value="OligopepF_N_dom"/>
</dbReference>
<keyword evidence="10" id="KW-1185">Reference proteome</keyword>
<dbReference type="Proteomes" id="UP000195514">
    <property type="component" value="Chromosome I"/>
</dbReference>
<dbReference type="EC" id="3.4.24.-" evidence="9"/>
<evidence type="ECO:0000313" key="9">
    <source>
        <dbReference type="EMBL" id="SMX53517.1"/>
    </source>
</evidence>
<sequence length="591" mass="68297">MTQKDTYTQSPWSLEDLFLDFDDPAYEAAFEEVRKGAQRFQTFRDQLVPQISEELFLSIITEYEHYTRILSRLFGFSQLAFAADTQDQAAQAQVARVTQFYAEIDNQTMFFSLWWKALDNENAERLLKASGDFHYWLVAMRNFKAFTLSEAEEKIINIKDVTGVNALNMLYESITNRYLFKVEIDGELKELTRGEVTALVREPDPDLRERAYQALFRVYEDDAPILGQIYQAIVRDWRNENLDLRKFKHPVSVRNLVNDIPDPVVETLLDVTRQNAKHFQRFFRLKAKRLGVEKLRRYDIYAPVEKSDKKYAFDQAAKMVLESFHEFDPKFADLAKEIFDARHVDSEIRKGKMSGAFCATITPDLAPWVLLNYQGKAEDVATMAHELGHGIHALMAREHTAFTQHACLPLAETASTFGEMMLIDKLLVQESDQAVRRDLLFRQMDDAFATILRQNYFSIFEHTAHELVAQGAQVDDLAKAYLENLQDEFGDSVEIADEFRWEWVMIPHIYNVPFYVYAYAFGQLLVLSLYKQYQAEGNAFKPRYMDILAAGGSIAPIELLARAGIDVTRAEFWQGGFDIIDEMVTTLENLT</sequence>
<comment type="cofactor">
    <cofactor evidence="6">
        <name>Zn(2+)</name>
        <dbReference type="ChEBI" id="CHEBI:29105"/>
    </cofactor>
    <text evidence="6">Binds 1 zinc ion.</text>
</comment>
<dbReference type="Pfam" id="PF01432">
    <property type="entry name" value="Peptidase_M3"/>
    <property type="match status" value="1"/>
</dbReference>
<evidence type="ECO:0000256" key="3">
    <source>
        <dbReference type="ARBA" id="ARBA00022801"/>
    </source>
</evidence>
<dbReference type="EMBL" id="LT859958">
    <property type="protein sequence ID" value="SMX53517.1"/>
    <property type="molecule type" value="Genomic_DNA"/>
</dbReference>
<feature type="domain" description="Peptidase M3A/M3B catalytic" evidence="7">
    <location>
        <begin position="200"/>
        <end position="576"/>
    </location>
</feature>
<dbReference type="NCBIfam" id="TIGR02290">
    <property type="entry name" value="M3_fam_3"/>
    <property type="match status" value="1"/>
</dbReference>
<dbReference type="Pfam" id="PF08439">
    <property type="entry name" value="Peptidase_M3_N"/>
    <property type="match status" value="1"/>
</dbReference>
<accession>A0A1Y6K3T2</accession>
<dbReference type="RefSeq" id="WP_087861445.1">
    <property type="nucleotide sequence ID" value="NZ_LT859958.1"/>
</dbReference>
<dbReference type="InterPro" id="IPR011977">
    <property type="entry name" value="Pept_M3B_clade3"/>
</dbReference>
<dbReference type="OrthoDB" id="9766487at2"/>
<evidence type="ECO:0000256" key="2">
    <source>
        <dbReference type="ARBA" id="ARBA00022723"/>
    </source>
</evidence>
<protein>
    <submittedName>
        <fullName evidence="9">Putative M3 family peptidase</fullName>
        <ecNumber evidence="9">3.4.24.-</ecNumber>
    </submittedName>
</protein>
<dbReference type="InterPro" id="IPR045090">
    <property type="entry name" value="Pept_M3A_M3B"/>
</dbReference>
<dbReference type="InterPro" id="IPR042088">
    <property type="entry name" value="OligoPept_F_C"/>
</dbReference>
<dbReference type="PANTHER" id="PTHR11804">
    <property type="entry name" value="PROTEASE M3 THIMET OLIGOPEPTIDASE-RELATED"/>
    <property type="match status" value="1"/>
</dbReference>
<dbReference type="GO" id="GO:0004222">
    <property type="term" value="F:metalloendopeptidase activity"/>
    <property type="evidence" value="ECO:0007669"/>
    <property type="project" value="InterPro"/>
</dbReference>
<evidence type="ECO:0000256" key="1">
    <source>
        <dbReference type="ARBA" id="ARBA00022670"/>
    </source>
</evidence>
<evidence type="ECO:0000256" key="5">
    <source>
        <dbReference type="ARBA" id="ARBA00023049"/>
    </source>
</evidence>
<gene>
    <name evidence="9" type="ORF">CFX1CAM_0451</name>
</gene>
<keyword evidence="5 6" id="KW-0482">Metalloprotease</keyword>
<dbReference type="SUPFAM" id="SSF55486">
    <property type="entry name" value="Metalloproteases ('zincins'), catalytic domain"/>
    <property type="match status" value="1"/>
</dbReference>
<dbReference type="PANTHER" id="PTHR11804:SF5">
    <property type="entry name" value="OLIGOENDOPEPTIDASE F"/>
    <property type="match status" value="1"/>
</dbReference>
<proteinExistence type="inferred from homology"/>
<keyword evidence="1 6" id="KW-0645">Protease</keyword>
<dbReference type="KEGG" id="abat:CFX1CAM_0451"/>
<keyword evidence="4 6" id="KW-0862">Zinc</keyword>
<dbReference type="Gene3D" id="1.10.1370.20">
    <property type="entry name" value="Oligoendopeptidase f, C-terminal domain"/>
    <property type="match status" value="1"/>
</dbReference>
<dbReference type="Gene3D" id="1.20.140.70">
    <property type="entry name" value="Oligopeptidase f, N-terminal domain"/>
    <property type="match status" value="1"/>
</dbReference>
<dbReference type="InterPro" id="IPR001567">
    <property type="entry name" value="Pept_M3A_M3B_dom"/>
</dbReference>
<dbReference type="GO" id="GO:0046872">
    <property type="term" value="F:metal ion binding"/>
    <property type="evidence" value="ECO:0007669"/>
    <property type="project" value="UniProtKB-UniRule"/>
</dbReference>
<evidence type="ECO:0000256" key="4">
    <source>
        <dbReference type="ARBA" id="ARBA00022833"/>
    </source>
</evidence>
<name>A0A1Y6K3T2_9CHLR</name>
<dbReference type="AlphaFoldDB" id="A0A1Y6K3T2"/>
<evidence type="ECO:0000313" key="10">
    <source>
        <dbReference type="Proteomes" id="UP000195514"/>
    </source>
</evidence>
<organism evidence="9 10">
    <name type="scientific">Candidatus Brevifilum fermentans</name>
    <dbReference type="NCBI Taxonomy" id="1986204"/>
    <lineage>
        <taxon>Bacteria</taxon>
        <taxon>Bacillati</taxon>
        <taxon>Chloroflexota</taxon>
        <taxon>Anaerolineae</taxon>
        <taxon>Anaerolineales</taxon>
        <taxon>Anaerolineaceae</taxon>
        <taxon>Candidatus Brevifilum</taxon>
    </lineage>
</organism>
<keyword evidence="3 6" id="KW-0378">Hydrolase</keyword>
<dbReference type="GO" id="GO:0006508">
    <property type="term" value="P:proteolysis"/>
    <property type="evidence" value="ECO:0007669"/>
    <property type="project" value="UniProtKB-KW"/>
</dbReference>
<dbReference type="GO" id="GO:0006518">
    <property type="term" value="P:peptide metabolic process"/>
    <property type="evidence" value="ECO:0007669"/>
    <property type="project" value="TreeGrafter"/>
</dbReference>
<reference evidence="10" key="1">
    <citation type="submission" date="2017-05" db="EMBL/GenBank/DDBJ databases">
        <authorList>
            <person name="Kirkegaard R."/>
            <person name="Mcilroy J S."/>
        </authorList>
    </citation>
    <scope>NUCLEOTIDE SEQUENCE [LARGE SCALE GENOMIC DNA]</scope>
</reference>